<accession>A0A4Y2G0I6</accession>
<sequence length="286" mass="32804">MAAYYPLFEEEIKQGPPGVPGIGFKLTNDGNYDMEKRILTNLNHPIELNDSVTKYYADVIRRDLKSEIMALSKASLMQNLDGEFDARNIPMKNLGKPNDDKDAVTKNYVDRKTKINDKRDDNILKRDSDGLYVLSLIRNGHYNFDNKRLMNVSDPIRNSDAVTKEYVDGNIFYATTEQYETFREGVFQAITFNKFSSKLLTPDMNLTCEMNMKIIIYLGSSHRKIPTIKLSIGSHHILERPLETNNESCVAIVFGRKDKQLLLEISSDGKENKIKPHIVIEKINYL</sequence>
<organism evidence="1 2">
    <name type="scientific">Araneus ventricosus</name>
    <name type="common">Orbweaver spider</name>
    <name type="synonym">Epeira ventricosa</name>
    <dbReference type="NCBI Taxonomy" id="182803"/>
    <lineage>
        <taxon>Eukaryota</taxon>
        <taxon>Metazoa</taxon>
        <taxon>Ecdysozoa</taxon>
        <taxon>Arthropoda</taxon>
        <taxon>Chelicerata</taxon>
        <taxon>Arachnida</taxon>
        <taxon>Araneae</taxon>
        <taxon>Araneomorphae</taxon>
        <taxon>Entelegynae</taxon>
        <taxon>Araneoidea</taxon>
        <taxon>Araneidae</taxon>
        <taxon>Araneus</taxon>
    </lineage>
</organism>
<evidence type="ECO:0000313" key="2">
    <source>
        <dbReference type="Proteomes" id="UP000499080"/>
    </source>
</evidence>
<dbReference type="Proteomes" id="UP000499080">
    <property type="component" value="Unassembled WGS sequence"/>
</dbReference>
<dbReference type="AlphaFoldDB" id="A0A4Y2G0I6"/>
<comment type="caution">
    <text evidence="1">The sequence shown here is derived from an EMBL/GenBank/DDBJ whole genome shotgun (WGS) entry which is preliminary data.</text>
</comment>
<name>A0A4Y2G0I6_ARAVE</name>
<gene>
    <name evidence="1" type="ORF">AVEN_53955_1</name>
</gene>
<proteinExistence type="predicted"/>
<keyword evidence="2" id="KW-1185">Reference proteome</keyword>
<protein>
    <submittedName>
        <fullName evidence="1">Uncharacterized protein</fullName>
    </submittedName>
</protein>
<dbReference type="EMBL" id="BGPR01097894">
    <property type="protein sequence ID" value="GBM47133.1"/>
    <property type="molecule type" value="Genomic_DNA"/>
</dbReference>
<reference evidence="1 2" key="1">
    <citation type="journal article" date="2019" name="Sci. Rep.">
        <title>Orb-weaving spider Araneus ventricosus genome elucidates the spidroin gene catalogue.</title>
        <authorList>
            <person name="Kono N."/>
            <person name="Nakamura H."/>
            <person name="Ohtoshi R."/>
            <person name="Moran D.A.P."/>
            <person name="Shinohara A."/>
            <person name="Yoshida Y."/>
            <person name="Fujiwara M."/>
            <person name="Mori M."/>
            <person name="Tomita M."/>
            <person name="Arakawa K."/>
        </authorList>
    </citation>
    <scope>NUCLEOTIDE SEQUENCE [LARGE SCALE GENOMIC DNA]</scope>
</reference>
<dbReference type="OrthoDB" id="6444903at2759"/>
<evidence type="ECO:0000313" key="1">
    <source>
        <dbReference type="EMBL" id="GBM47133.1"/>
    </source>
</evidence>